<sequence>MNPDFQSGYCVHLYGHDVPRSHYWVEQISPEMYNQGRCATCYTLLQLCSPIFPNITIPYECEGKAANYCVLIVGYGEETGPKLSRFSWTSRLQNATERISWDSSKSSKDRQFERSS</sequence>
<dbReference type="Proteomes" id="UP000095287">
    <property type="component" value="Unplaced"/>
</dbReference>
<evidence type="ECO:0000313" key="2">
    <source>
        <dbReference type="WBParaSite" id="L893_g25076.t1"/>
    </source>
</evidence>
<dbReference type="AlphaFoldDB" id="A0A1I7ZCV4"/>
<protein>
    <submittedName>
        <fullName evidence="2">Pept_C1 domain-containing protein</fullName>
    </submittedName>
</protein>
<organism evidence="1 2">
    <name type="scientific">Steinernema glaseri</name>
    <dbReference type="NCBI Taxonomy" id="37863"/>
    <lineage>
        <taxon>Eukaryota</taxon>
        <taxon>Metazoa</taxon>
        <taxon>Ecdysozoa</taxon>
        <taxon>Nematoda</taxon>
        <taxon>Chromadorea</taxon>
        <taxon>Rhabditida</taxon>
        <taxon>Tylenchina</taxon>
        <taxon>Panagrolaimomorpha</taxon>
        <taxon>Strongyloidoidea</taxon>
        <taxon>Steinernematidae</taxon>
        <taxon>Steinernema</taxon>
    </lineage>
</organism>
<evidence type="ECO:0000313" key="1">
    <source>
        <dbReference type="Proteomes" id="UP000095287"/>
    </source>
</evidence>
<name>A0A1I7ZCV4_9BILA</name>
<proteinExistence type="predicted"/>
<dbReference type="WBParaSite" id="L893_g25076.t1">
    <property type="protein sequence ID" value="L893_g25076.t1"/>
    <property type="gene ID" value="L893_g25076"/>
</dbReference>
<keyword evidence="1" id="KW-1185">Reference proteome</keyword>
<accession>A0A1I7ZCV4</accession>
<reference evidence="2" key="1">
    <citation type="submission" date="2016-11" db="UniProtKB">
        <authorList>
            <consortium name="WormBaseParasite"/>
        </authorList>
    </citation>
    <scope>IDENTIFICATION</scope>
</reference>